<evidence type="ECO:0000259" key="4">
    <source>
        <dbReference type="Pfam" id="PF00496"/>
    </source>
</evidence>
<organism evidence="5 6">
    <name type="scientific">Afipia massiliensis</name>
    <dbReference type="NCBI Taxonomy" id="211460"/>
    <lineage>
        <taxon>Bacteria</taxon>
        <taxon>Pseudomonadati</taxon>
        <taxon>Pseudomonadota</taxon>
        <taxon>Alphaproteobacteria</taxon>
        <taxon>Hyphomicrobiales</taxon>
        <taxon>Nitrobacteraceae</taxon>
        <taxon>Afipia</taxon>
    </lineage>
</organism>
<dbReference type="PANTHER" id="PTHR30290">
    <property type="entry name" value="PERIPLASMIC BINDING COMPONENT OF ABC TRANSPORTER"/>
    <property type="match status" value="1"/>
</dbReference>
<feature type="signal peptide" evidence="3">
    <location>
        <begin position="1"/>
        <end position="26"/>
    </location>
</feature>
<dbReference type="Pfam" id="PF00496">
    <property type="entry name" value="SBP_bac_5"/>
    <property type="match status" value="1"/>
</dbReference>
<evidence type="ECO:0000256" key="3">
    <source>
        <dbReference type="SAM" id="SignalP"/>
    </source>
</evidence>
<dbReference type="RefSeq" id="WP_184086080.1">
    <property type="nucleotide sequence ID" value="NZ_JACHIJ010000004.1"/>
</dbReference>
<dbReference type="AlphaFoldDB" id="A0A840MX40"/>
<dbReference type="GO" id="GO:1904680">
    <property type="term" value="F:peptide transmembrane transporter activity"/>
    <property type="evidence" value="ECO:0007669"/>
    <property type="project" value="TreeGrafter"/>
</dbReference>
<evidence type="ECO:0000256" key="1">
    <source>
        <dbReference type="ARBA" id="ARBA00004418"/>
    </source>
</evidence>
<dbReference type="CDD" id="cd00995">
    <property type="entry name" value="PBP2_NikA_DppA_OppA_like"/>
    <property type="match status" value="1"/>
</dbReference>
<dbReference type="Proteomes" id="UP000521227">
    <property type="component" value="Unassembled WGS sequence"/>
</dbReference>
<keyword evidence="3" id="KW-0732">Signal</keyword>
<dbReference type="Gene3D" id="3.10.105.10">
    <property type="entry name" value="Dipeptide-binding Protein, Domain 3"/>
    <property type="match status" value="1"/>
</dbReference>
<accession>A0A840MX40</accession>
<dbReference type="EMBL" id="JACHIJ010000004">
    <property type="protein sequence ID" value="MBB5052879.1"/>
    <property type="molecule type" value="Genomic_DNA"/>
</dbReference>
<dbReference type="InterPro" id="IPR039424">
    <property type="entry name" value="SBP_5"/>
</dbReference>
<gene>
    <name evidence="5" type="ORF">HNQ36_002870</name>
</gene>
<evidence type="ECO:0000256" key="2">
    <source>
        <dbReference type="ARBA" id="ARBA00005695"/>
    </source>
</evidence>
<proteinExistence type="inferred from homology"/>
<evidence type="ECO:0000313" key="6">
    <source>
        <dbReference type="Proteomes" id="UP000521227"/>
    </source>
</evidence>
<evidence type="ECO:0000313" key="5">
    <source>
        <dbReference type="EMBL" id="MBB5052879.1"/>
    </source>
</evidence>
<sequence>MRNQVWRKQVGAGLTGLLLFANTAIAQTMETPKYGGTLEVASVWTALPALSWDNYDWQWKHNHDTGQIYEQLFAADISQARSRGGKDSLVLDAFISNKSMRGELAEKWEWENPLTLKITLRKGVMFPDKPGVMASRELTADDIQYTFNRQNSSPKKMDGIYDYVTSVKATDKYTVIFNLKEYNAEWAYRFGYGYYSAIIPKEVVDAGAANWKNVNGSGPFTLTDYLSGSSTTYAKNPIYWDAETINGKQFKLPYVDKLVLRSIKDTVTQTTALRTGKLDILEAIGWEDAESLKKSTPSLKWNRWLATSGTFLAMRVDTKPFDDVRVRRAMNMAINKEEIIKAYYQGNAEMLGFPQYKEFGEYYEGLDKQPVSVQELFKFNPAKAKKLLAEAGYPNGFTFKTQVCSCTSSHMELLPLIAGYLEQIGVKMEIQPMEYAAFLSAMTSRTNAAGYFMSNGRSNPTRTLHRSFVAGQVWNPSQWNDPAFNVKMDEVYRERDESKRIVMVREMTTDILDKAPYIWLPTPYVFTAWWPWVKGYEGELRAGAERPGPIYARIWLDQDLKKKMGH</sequence>
<feature type="domain" description="Solute-binding protein family 5" evidence="4">
    <location>
        <begin position="101"/>
        <end position="446"/>
    </location>
</feature>
<protein>
    <submittedName>
        <fullName evidence="5">Peptide/nickel transport system substrate-binding protein</fullName>
    </submittedName>
</protein>
<comment type="similarity">
    <text evidence="2">Belongs to the bacterial solute-binding protein 5 family.</text>
</comment>
<dbReference type="SUPFAM" id="SSF53850">
    <property type="entry name" value="Periplasmic binding protein-like II"/>
    <property type="match status" value="1"/>
</dbReference>
<name>A0A840MX40_9BRAD</name>
<dbReference type="InterPro" id="IPR000914">
    <property type="entry name" value="SBP_5_dom"/>
</dbReference>
<reference evidence="5 6" key="1">
    <citation type="submission" date="2020-08" db="EMBL/GenBank/DDBJ databases">
        <title>Genomic Encyclopedia of Type Strains, Phase IV (KMG-IV): sequencing the most valuable type-strain genomes for metagenomic binning, comparative biology and taxonomic classification.</title>
        <authorList>
            <person name="Goeker M."/>
        </authorList>
    </citation>
    <scope>NUCLEOTIDE SEQUENCE [LARGE SCALE GENOMIC DNA]</scope>
    <source>
        <strain evidence="5 6">DSM 17498</strain>
    </source>
</reference>
<feature type="chain" id="PRO_5032611141" evidence="3">
    <location>
        <begin position="27"/>
        <end position="566"/>
    </location>
</feature>
<dbReference type="GO" id="GO:0015833">
    <property type="term" value="P:peptide transport"/>
    <property type="evidence" value="ECO:0007669"/>
    <property type="project" value="TreeGrafter"/>
</dbReference>
<comment type="caution">
    <text evidence="5">The sequence shown here is derived from an EMBL/GenBank/DDBJ whole genome shotgun (WGS) entry which is preliminary data.</text>
</comment>
<comment type="subcellular location">
    <subcellularLocation>
        <location evidence="1">Periplasm</location>
    </subcellularLocation>
</comment>
<dbReference type="Gene3D" id="3.40.190.10">
    <property type="entry name" value="Periplasmic binding protein-like II"/>
    <property type="match status" value="1"/>
</dbReference>